<dbReference type="AlphaFoldDB" id="K2QRB2"/>
<evidence type="ECO:0008006" key="4">
    <source>
        <dbReference type="Google" id="ProtNLM"/>
    </source>
</evidence>
<comment type="caution">
    <text evidence="2">The sequence shown here is derived from an EMBL/GenBank/DDBJ whole genome shotgun (WGS) entry which is preliminary data.</text>
</comment>
<protein>
    <recommendedName>
        <fullName evidence="4">Secreted protein</fullName>
    </recommendedName>
</protein>
<dbReference type="EMBL" id="AHHD01000451">
    <property type="protein sequence ID" value="EKG12436.1"/>
    <property type="molecule type" value="Genomic_DNA"/>
</dbReference>
<accession>K2QRB2</accession>
<feature type="signal peptide" evidence="1">
    <location>
        <begin position="1"/>
        <end position="27"/>
    </location>
</feature>
<name>K2QRB2_MACPH</name>
<gene>
    <name evidence="2" type="ORF">MPH_10553</name>
</gene>
<evidence type="ECO:0000313" key="2">
    <source>
        <dbReference type="EMBL" id="EKG12436.1"/>
    </source>
</evidence>
<proteinExistence type="predicted"/>
<dbReference type="InParanoid" id="K2QRB2"/>
<feature type="chain" id="PRO_5003867178" description="Secreted protein" evidence="1">
    <location>
        <begin position="28"/>
        <end position="171"/>
    </location>
</feature>
<dbReference type="VEuPathDB" id="FungiDB:MPH_10553"/>
<dbReference type="Proteomes" id="UP000007129">
    <property type="component" value="Unassembled WGS sequence"/>
</dbReference>
<dbReference type="HOGENOM" id="CLU_1563155_0_0_1"/>
<organism evidence="2 3">
    <name type="scientific">Macrophomina phaseolina (strain MS6)</name>
    <name type="common">Charcoal rot fungus</name>
    <dbReference type="NCBI Taxonomy" id="1126212"/>
    <lineage>
        <taxon>Eukaryota</taxon>
        <taxon>Fungi</taxon>
        <taxon>Dikarya</taxon>
        <taxon>Ascomycota</taxon>
        <taxon>Pezizomycotina</taxon>
        <taxon>Dothideomycetes</taxon>
        <taxon>Dothideomycetes incertae sedis</taxon>
        <taxon>Botryosphaeriales</taxon>
        <taxon>Botryosphaeriaceae</taxon>
        <taxon>Macrophomina</taxon>
    </lineage>
</organism>
<sequence length="171" mass="18819">MAQSRASRPWSFLTAPCMLLTGGTISAVRDSRWNVRCLIKASQSDDQASAKRRTHCRYFVNGPHAVLPSLPCCQSCVRARSVSYVHSSPHPYCPRSASTGLLAIATQALRLLCNTLLVPDTYCAFSHYNALTPCRSAALPPCRPAALHSPPPKHILRTCLLACLDRRTLFR</sequence>
<reference evidence="2 3" key="1">
    <citation type="journal article" date="2012" name="BMC Genomics">
        <title>Tools to kill: Genome of one of the most destructive plant pathogenic fungi Macrophomina phaseolina.</title>
        <authorList>
            <person name="Islam M.S."/>
            <person name="Haque M.S."/>
            <person name="Islam M.M."/>
            <person name="Emdad E.M."/>
            <person name="Halim A."/>
            <person name="Hossen Q.M.M."/>
            <person name="Hossain M.Z."/>
            <person name="Ahmed B."/>
            <person name="Rahim S."/>
            <person name="Rahman M.S."/>
            <person name="Alam M.M."/>
            <person name="Hou S."/>
            <person name="Wan X."/>
            <person name="Saito J.A."/>
            <person name="Alam M."/>
        </authorList>
    </citation>
    <scope>NUCLEOTIDE SEQUENCE [LARGE SCALE GENOMIC DNA]</scope>
    <source>
        <strain evidence="2 3">MS6</strain>
    </source>
</reference>
<evidence type="ECO:0000256" key="1">
    <source>
        <dbReference type="SAM" id="SignalP"/>
    </source>
</evidence>
<evidence type="ECO:0000313" key="3">
    <source>
        <dbReference type="Proteomes" id="UP000007129"/>
    </source>
</evidence>
<keyword evidence="1" id="KW-0732">Signal</keyword>